<evidence type="ECO:0000256" key="4">
    <source>
        <dbReference type="SAM" id="Phobius"/>
    </source>
</evidence>
<dbReference type="PANTHER" id="PTHR21501">
    <property type="entry name" value="PROTEIN FAM-161"/>
    <property type="match status" value="1"/>
</dbReference>
<name>A0A2A2JZH1_9BILA</name>
<evidence type="ECO:0000313" key="5">
    <source>
        <dbReference type="EMBL" id="PAV67095.1"/>
    </source>
</evidence>
<feature type="region of interest" description="Disordered" evidence="3">
    <location>
        <begin position="230"/>
        <end position="266"/>
    </location>
</feature>
<dbReference type="GO" id="GO:0005856">
    <property type="term" value="C:cytoskeleton"/>
    <property type="evidence" value="ECO:0007669"/>
    <property type="project" value="UniProtKB-ARBA"/>
</dbReference>
<sequence>MSYVDQTIDATQNLLCALEQDPSLLSDTYFMQQLTRLRLKHKEAVDYLTRNQYIQTLNLETCQTNFQPNYLLQYPCFHHSMQNLAYDKEATTSHGRRQGLPEEARPAHEGESRTRKPVSRQSTVEARERVSQSGRSDEASENGRVKKSSRRETVTGLVRRQSSVERLEQASAAGRRHSETPQNIRSRIGTGKKSLSDFSSKQSSIARSEQSTTSFGRRLSEILEDNLSRSVRGVESGQESSEFRRSDFEEGRRTQNGSFRTEQGYLNDIEPSHELKYFRPLGNGDEPGETSKTQISRGIEDQFDEVTMSFGNGKLVQKAIVVSTDQVIAREVERMKRVKQQRRLQEMKETDVKYVNGHYRKKNGEPEITIGMLSEVIEEADMEEAPNERSRSGSKHRSPPSTSGQTYTLNSRSKSISDLRTGSSRRYGTRQISRGLNIDNLEPKVTIPKPFKFSYRLSTGNTYSKRFLNDLLDRKAREQKETEDAESQVKPFKASPVPPTTYIADNPMIGDSKYAEAIRRKLRANMKNNQNLGMSRMLSKSEGNLSASLVRPVPPSTYIRPVVAEYRRKKSASQRAVNMLVDATSPPDLKLNAIRSNLAFSLRHLKCRRRYSQEQREKESEKFGLLQGRVSPPDFRRLHAEVTFLIPQDMDFQFQMREKLEHAKERKPTTVPVPFKFSRSRTSWHRECVSSSPPRRRPKTAVPFVSTDLIEDFPVQMTHAAKLRANVNRKKLEEIEQSEEYWIYAKELQEENRIRIAAYLGERKQVQEEIDMKTAEKRRNLIETTKEYEKQLAEMMERVMNRPLIMERQVALAHKHRFERKYKERMEAVEKKRPVKARSASNPPRRPSANSVGTYSVKSQPKEDHYSDAFESENSSDEKPNGKSDNKSTNGSSNQPKSPPGSSGSHSTSSSSKSSKMGPNLIIYPIFLGLFAIQVWALPFQLAFLPGKLGVKSTQILSASNLPPVPQLPTDYAGNDLPHFEKEGRSSIPDRFCDDSDRSTQGANKERAHAKADEIAQEL</sequence>
<dbReference type="STRING" id="2018661.A0A2A2JZH1"/>
<keyword evidence="1 2" id="KW-0175">Coiled coil</keyword>
<feature type="region of interest" description="Disordered" evidence="3">
    <location>
        <begin position="90"/>
        <end position="217"/>
    </location>
</feature>
<dbReference type="EMBL" id="LIAE01009996">
    <property type="protein sequence ID" value="PAV67095.1"/>
    <property type="molecule type" value="Genomic_DNA"/>
</dbReference>
<feature type="region of interest" description="Disordered" evidence="3">
    <location>
        <begin position="380"/>
        <end position="431"/>
    </location>
</feature>
<feature type="compositionally biased region" description="Basic and acidic residues" evidence="3">
    <location>
        <begin position="99"/>
        <end position="114"/>
    </location>
</feature>
<keyword evidence="4" id="KW-0812">Transmembrane</keyword>
<feature type="region of interest" description="Disordered" evidence="3">
    <location>
        <begin position="477"/>
        <end position="505"/>
    </location>
</feature>
<evidence type="ECO:0000256" key="3">
    <source>
        <dbReference type="SAM" id="MobiDB-lite"/>
    </source>
</evidence>
<keyword evidence="6" id="KW-1185">Reference proteome</keyword>
<protein>
    <submittedName>
        <fullName evidence="5">Uncharacterized protein</fullName>
    </submittedName>
</protein>
<dbReference type="GO" id="GO:0005929">
    <property type="term" value="C:cilium"/>
    <property type="evidence" value="ECO:0007669"/>
    <property type="project" value="TreeGrafter"/>
</dbReference>
<proteinExistence type="predicted"/>
<feature type="region of interest" description="Disordered" evidence="3">
    <location>
        <begin position="977"/>
        <end position="1019"/>
    </location>
</feature>
<dbReference type="OrthoDB" id="2150121at2759"/>
<feature type="transmembrane region" description="Helical" evidence="4">
    <location>
        <begin position="921"/>
        <end position="945"/>
    </location>
</feature>
<dbReference type="PANTHER" id="PTHR21501:SF1">
    <property type="entry name" value="PROTEIN FAM-161"/>
    <property type="match status" value="1"/>
</dbReference>
<feature type="region of interest" description="Disordered" evidence="3">
    <location>
        <begin position="824"/>
        <end position="916"/>
    </location>
</feature>
<reference evidence="5 6" key="1">
    <citation type="journal article" date="2017" name="Curr. Biol.">
        <title>Genome architecture and evolution of a unichromosomal asexual nematode.</title>
        <authorList>
            <person name="Fradin H."/>
            <person name="Zegar C."/>
            <person name="Gutwein M."/>
            <person name="Lucas J."/>
            <person name="Kovtun M."/>
            <person name="Corcoran D."/>
            <person name="Baugh L.R."/>
            <person name="Kiontke K."/>
            <person name="Gunsalus K."/>
            <person name="Fitch D.H."/>
            <person name="Piano F."/>
        </authorList>
    </citation>
    <scope>NUCLEOTIDE SEQUENCE [LARGE SCALE GENOMIC DNA]</scope>
    <source>
        <strain evidence="5">PF1309</strain>
    </source>
</reference>
<comment type="caution">
    <text evidence="5">The sequence shown here is derived from an EMBL/GenBank/DDBJ whole genome shotgun (WGS) entry which is preliminary data.</text>
</comment>
<keyword evidence="4" id="KW-0472">Membrane</keyword>
<feature type="compositionally biased region" description="Low complexity" evidence="3">
    <location>
        <begin position="192"/>
        <end position="204"/>
    </location>
</feature>
<accession>A0A2A2JZH1</accession>
<evidence type="ECO:0000256" key="2">
    <source>
        <dbReference type="SAM" id="Coils"/>
    </source>
</evidence>
<dbReference type="GO" id="GO:0044782">
    <property type="term" value="P:cilium organization"/>
    <property type="evidence" value="ECO:0007669"/>
    <property type="project" value="TreeGrafter"/>
</dbReference>
<feature type="compositionally biased region" description="Low complexity" evidence="3">
    <location>
        <begin position="891"/>
        <end position="916"/>
    </location>
</feature>
<feature type="compositionally biased region" description="Basic and acidic residues" evidence="3">
    <location>
        <begin position="876"/>
        <end position="886"/>
    </location>
</feature>
<evidence type="ECO:0000313" key="6">
    <source>
        <dbReference type="Proteomes" id="UP000218231"/>
    </source>
</evidence>
<evidence type="ECO:0000256" key="1">
    <source>
        <dbReference type="ARBA" id="ARBA00023054"/>
    </source>
</evidence>
<feature type="compositionally biased region" description="Basic and acidic residues" evidence="3">
    <location>
        <begin position="125"/>
        <end position="144"/>
    </location>
</feature>
<feature type="coiled-coil region" evidence="2">
    <location>
        <begin position="756"/>
        <end position="798"/>
    </location>
</feature>
<dbReference type="AlphaFoldDB" id="A0A2A2JZH1"/>
<feature type="compositionally biased region" description="Basic and acidic residues" evidence="3">
    <location>
        <begin position="991"/>
        <end position="1019"/>
    </location>
</feature>
<dbReference type="InterPro" id="IPR051655">
    <property type="entry name" value="FAM161"/>
</dbReference>
<feature type="compositionally biased region" description="Polar residues" evidence="3">
    <location>
        <begin position="205"/>
        <end position="215"/>
    </location>
</feature>
<gene>
    <name evidence="5" type="ORF">WR25_24632</name>
</gene>
<organism evidence="5 6">
    <name type="scientific">Diploscapter pachys</name>
    <dbReference type="NCBI Taxonomy" id="2018661"/>
    <lineage>
        <taxon>Eukaryota</taxon>
        <taxon>Metazoa</taxon>
        <taxon>Ecdysozoa</taxon>
        <taxon>Nematoda</taxon>
        <taxon>Chromadorea</taxon>
        <taxon>Rhabditida</taxon>
        <taxon>Rhabditina</taxon>
        <taxon>Rhabditomorpha</taxon>
        <taxon>Rhabditoidea</taxon>
        <taxon>Rhabditidae</taxon>
        <taxon>Diploscapter</taxon>
    </lineage>
</organism>
<feature type="compositionally biased region" description="Polar residues" evidence="3">
    <location>
        <begin position="848"/>
        <end position="859"/>
    </location>
</feature>
<dbReference type="Proteomes" id="UP000218231">
    <property type="component" value="Unassembled WGS sequence"/>
</dbReference>
<keyword evidence="4" id="KW-1133">Transmembrane helix</keyword>
<feature type="compositionally biased region" description="Basic and acidic residues" evidence="3">
    <location>
        <begin position="241"/>
        <end position="253"/>
    </location>
</feature>
<feature type="compositionally biased region" description="Polar residues" evidence="3">
    <location>
        <begin position="399"/>
        <end position="431"/>
    </location>
</feature>